<accession>A0AAN8GBB4</accession>
<keyword evidence="10" id="KW-0505">Motor protein</keyword>
<protein>
    <submittedName>
        <fullName evidence="13">Uncharacterized protein</fullName>
    </submittedName>
</protein>
<keyword evidence="7" id="KW-0243">Dynein</keyword>
<keyword evidence="12" id="KW-0966">Cell projection</keyword>
<organism evidence="13 14">
    <name type="scientific">Champsocephalus esox</name>
    <name type="common">pike icefish</name>
    <dbReference type="NCBI Taxonomy" id="159716"/>
    <lineage>
        <taxon>Eukaryota</taxon>
        <taxon>Metazoa</taxon>
        <taxon>Chordata</taxon>
        <taxon>Craniata</taxon>
        <taxon>Vertebrata</taxon>
        <taxon>Euteleostomi</taxon>
        <taxon>Actinopterygii</taxon>
        <taxon>Neopterygii</taxon>
        <taxon>Teleostei</taxon>
        <taxon>Neoteleostei</taxon>
        <taxon>Acanthomorphata</taxon>
        <taxon>Eupercaria</taxon>
        <taxon>Perciformes</taxon>
        <taxon>Notothenioidei</taxon>
        <taxon>Channichthyidae</taxon>
        <taxon>Champsocephalus</taxon>
    </lineage>
</organism>
<evidence type="ECO:0000313" key="14">
    <source>
        <dbReference type="Proteomes" id="UP001335648"/>
    </source>
</evidence>
<evidence type="ECO:0000256" key="12">
    <source>
        <dbReference type="ARBA" id="ARBA00023273"/>
    </source>
</evidence>
<evidence type="ECO:0000256" key="5">
    <source>
        <dbReference type="ARBA" id="ARBA00022741"/>
    </source>
</evidence>
<evidence type="ECO:0000256" key="10">
    <source>
        <dbReference type="ARBA" id="ARBA00023175"/>
    </source>
</evidence>
<sequence length="118" mass="13551">MNDLNTIQPMYQFSLKAFRVVFQRAVLRAEPGEALKRRLSNLTDSITSSVFQYTTRGLFECDKLTYCAQLTFQVGEKDVIFCMVGFQNKPSIESGSGVFSRRPREARLPLFFRIVVII</sequence>
<evidence type="ECO:0000256" key="2">
    <source>
        <dbReference type="ARBA" id="ARBA00008887"/>
    </source>
</evidence>
<keyword evidence="14" id="KW-1185">Reference proteome</keyword>
<evidence type="ECO:0000256" key="4">
    <source>
        <dbReference type="ARBA" id="ARBA00022701"/>
    </source>
</evidence>
<keyword evidence="9" id="KW-0969">Cilium</keyword>
<reference evidence="13 14" key="1">
    <citation type="journal article" date="2023" name="Mol. Biol. Evol.">
        <title>Genomics of Secondarily Temperate Adaptation in the Only Non-Antarctic Icefish.</title>
        <authorList>
            <person name="Rivera-Colon A.G."/>
            <person name="Rayamajhi N."/>
            <person name="Minhas B.F."/>
            <person name="Madrigal G."/>
            <person name="Bilyk K.T."/>
            <person name="Yoon V."/>
            <person name="Hune M."/>
            <person name="Gregory S."/>
            <person name="Cheng C.H.C."/>
            <person name="Catchen J.M."/>
        </authorList>
    </citation>
    <scope>NUCLEOTIDE SEQUENCE [LARGE SCALE GENOMIC DNA]</scope>
    <source>
        <strain evidence="13">JC2023a</strain>
    </source>
</reference>
<keyword evidence="6" id="KW-0067">ATP-binding</keyword>
<gene>
    <name evidence="13" type="ORF">CesoFtcFv8_025671</name>
</gene>
<evidence type="ECO:0000256" key="7">
    <source>
        <dbReference type="ARBA" id="ARBA00023017"/>
    </source>
</evidence>
<dbReference type="Proteomes" id="UP001335648">
    <property type="component" value="Unassembled WGS sequence"/>
</dbReference>
<keyword evidence="8" id="KW-0175">Coiled coil</keyword>
<comment type="caution">
    <text evidence="13">The sequence shown here is derived from an EMBL/GenBank/DDBJ whole genome shotgun (WGS) entry which is preliminary data.</text>
</comment>
<dbReference type="GO" id="GO:0005874">
    <property type="term" value="C:microtubule"/>
    <property type="evidence" value="ECO:0007669"/>
    <property type="project" value="UniProtKB-KW"/>
</dbReference>
<keyword evidence="4" id="KW-0493">Microtubule</keyword>
<dbReference type="InterPro" id="IPR026983">
    <property type="entry name" value="DHC"/>
</dbReference>
<dbReference type="Gene3D" id="1.10.8.1220">
    <property type="match status" value="1"/>
</dbReference>
<evidence type="ECO:0000256" key="11">
    <source>
        <dbReference type="ARBA" id="ARBA00023212"/>
    </source>
</evidence>
<keyword evidence="11" id="KW-0206">Cytoskeleton</keyword>
<evidence type="ECO:0000313" key="13">
    <source>
        <dbReference type="EMBL" id="KAK5876304.1"/>
    </source>
</evidence>
<keyword evidence="5" id="KW-0547">Nucleotide-binding</keyword>
<evidence type="ECO:0000256" key="9">
    <source>
        <dbReference type="ARBA" id="ARBA00023069"/>
    </source>
</evidence>
<dbReference type="GO" id="GO:0007018">
    <property type="term" value="P:microtubule-based movement"/>
    <property type="evidence" value="ECO:0007669"/>
    <property type="project" value="InterPro"/>
</dbReference>
<dbReference type="PANTHER" id="PTHR22878">
    <property type="entry name" value="DYNEIN HEAVY CHAIN 6, AXONEMAL-LIKE-RELATED"/>
    <property type="match status" value="1"/>
</dbReference>
<comment type="similarity">
    <text evidence="2">Belongs to the dynein heavy chain family.</text>
</comment>
<dbReference type="GO" id="GO:0045505">
    <property type="term" value="F:dynein intermediate chain binding"/>
    <property type="evidence" value="ECO:0007669"/>
    <property type="project" value="InterPro"/>
</dbReference>
<dbReference type="FunFam" id="1.10.8.1220:FF:000001">
    <property type="entry name" value="Dynein axonemal heavy chain 5"/>
    <property type="match status" value="1"/>
</dbReference>
<evidence type="ECO:0000256" key="1">
    <source>
        <dbReference type="ARBA" id="ARBA00004430"/>
    </source>
</evidence>
<comment type="subcellular location">
    <subcellularLocation>
        <location evidence="1">Cytoplasm</location>
        <location evidence="1">Cytoskeleton</location>
        <location evidence="1">Cilium axoneme</location>
    </subcellularLocation>
</comment>
<dbReference type="GO" id="GO:0051959">
    <property type="term" value="F:dynein light intermediate chain binding"/>
    <property type="evidence" value="ECO:0007669"/>
    <property type="project" value="InterPro"/>
</dbReference>
<proteinExistence type="inferred from homology"/>
<evidence type="ECO:0000256" key="8">
    <source>
        <dbReference type="ARBA" id="ARBA00023054"/>
    </source>
</evidence>
<dbReference type="GO" id="GO:0005930">
    <property type="term" value="C:axoneme"/>
    <property type="evidence" value="ECO:0007669"/>
    <property type="project" value="UniProtKB-SubCell"/>
</dbReference>
<evidence type="ECO:0000256" key="3">
    <source>
        <dbReference type="ARBA" id="ARBA00022490"/>
    </source>
</evidence>
<dbReference type="GO" id="GO:0005524">
    <property type="term" value="F:ATP binding"/>
    <property type="evidence" value="ECO:0007669"/>
    <property type="project" value="UniProtKB-KW"/>
</dbReference>
<dbReference type="GO" id="GO:0030286">
    <property type="term" value="C:dynein complex"/>
    <property type="evidence" value="ECO:0007669"/>
    <property type="project" value="UniProtKB-KW"/>
</dbReference>
<dbReference type="AlphaFoldDB" id="A0AAN8GBB4"/>
<evidence type="ECO:0000256" key="6">
    <source>
        <dbReference type="ARBA" id="ARBA00022840"/>
    </source>
</evidence>
<keyword evidence="3" id="KW-0963">Cytoplasm</keyword>
<dbReference type="EMBL" id="JAULUE010002067">
    <property type="protein sequence ID" value="KAK5876304.1"/>
    <property type="molecule type" value="Genomic_DNA"/>
</dbReference>
<dbReference type="PANTHER" id="PTHR22878:SF63">
    <property type="entry name" value="DYNEIN AXONEMAL HEAVY CHAIN 10"/>
    <property type="match status" value="1"/>
</dbReference>
<name>A0AAN8GBB4_9TELE</name>